<feature type="compositionally biased region" description="Basic and acidic residues" evidence="6">
    <location>
        <begin position="506"/>
        <end position="517"/>
    </location>
</feature>
<feature type="compositionally biased region" description="Polar residues" evidence="6">
    <location>
        <begin position="282"/>
        <end position="291"/>
    </location>
</feature>
<feature type="region of interest" description="Disordered" evidence="6">
    <location>
        <begin position="1"/>
        <end position="28"/>
    </location>
</feature>
<feature type="compositionally biased region" description="Basic and acidic residues" evidence="6">
    <location>
        <begin position="1"/>
        <end position="21"/>
    </location>
</feature>
<keyword evidence="3" id="KW-0805">Transcription regulation</keyword>
<dbReference type="RefSeq" id="XP_008788970.2">
    <property type="nucleotide sequence ID" value="XM_008790748.4"/>
</dbReference>
<comment type="similarity">
    <text evidence="2">Belongs to the bHLH protein family.</text>
</comment>
<dbReference type="PROSITE" id="PS50888">
    <property type="entry name" value="BHLH"/>
    <property type="match status" value="1"/>
</dbReference>
<evidence type="ECO:0000256" key="4">
    <source>
        <dbReference type="ARBA" id="ARBA00023163"/>
    </source>
</evidence>
<dbReference type="GO" id="GO:0005634">
    <property type="term" value="C:nucleus"/>
    <property type="evidence" value="ECO:0007669"/>
    <property type="project" value="UniProtKB-SubCell"/>
</dbReference>
<comment type="subcellular location">
    <subcellularLocation>
        <location evidence="1">Nucleus</location>
    </subcellularLocation>
</comment>
<dbReference type="Proteomes" id="UP000228380">
    <property type="component" value="Chromosome 1"/>
</dbReference>
<accession>A0A8B7C098</accession>
<evidence type="ECO:0000256" key="5">
    <source>
        <dbReference type="ARBA" id="ARBA00023242"/>
    </source>
</evidence>
<evidence type="ECO:0000259" key="7">
    <source>
        <dbReference type="PROSITE" id="PS50888"/>
    </source>
</evidence>
<dbReference type="CDD" id="cd18919">
    <property type="entry name" value="bHLH_AtBPE_like"/>
    <property type="match status" value="1"/>
</dbReference>
<dbReference type="PANTHER" id="PTHR12565:SF184">
    <property type="entry name" value="BHLH TRANSCRIPTION FACTOR"/>
    <property type="match status" value="1"/>
</dbReference>
<feature type="compositionally biased region" description="Basic and acidic residues" evidence="6">
    <location>
        <begin position="314"/>
        <end position="324"/>
    </location>
</feature>
<dbReference type="GeneID" id="103706599"/>
<dbReference type="GO" id="GO:0003700">
    <property type="term" value="F:DNA-binding transcription factor activity"/>
    <property type="evidence" value="ECO:0007669"/>
    <property type="project" value="TreeGrafter"/>
</dbReference>
<feature type="compositionally biased region" description="Basic and acidic residues" evidence="6">
    <location>
        <begin position="211"/>
        <end position="220"/>
    </location>
</feature>
<dbReference type="OrthoDB" id="1923196at2759"/>
<dbReference type="SUPFAM" id="SSF47459">
    <property type="entry name" value="HLH, helix-loop-helix DNA-binding domain"/>
    <property type="match status" value="1"/>
</dbReference>
<dbReference type="FunFam" id="4.10.280.10:FF:000002">
    <property type="entry name" value="Basic helix-loop-helix transcription factor"/>
    <property type="match status" value="1"/>
</dbReference>
<keyword evidence="5" id="KW-0539">Nucleus</keyword>
<name>A0A8B7C098_PHODC</name>
<evidence type="ECO:0000313" key="9">
    <source>
        <dbReference type="RefSeq" id="XP_008788970.2"/>
    </source>
</evidence>
<evidence type="ECO:0000256" key="3">
    <source>
        <dbReference type="ARBA" id="ARBA00023015"/>
    </source>
</evidence>
<feature type="region of interest" description="Disordered" evidence="6">
    <location>
        <begin position="199"/>
        <end position="324"/>
    </location>
</feature>
<keyword evidence="8" id="KW-1185">Reference proteome</keyword>
<dbReference type="Pfam" id="PF00010">
    <property type="entry name" value="HLH"/>
    <property type="match status" value="1"/>
</dbReference>
<dbReference type="PANTHER" id="PTHR12565">
    <property type="entry name" value="STEROL REGULATORY ELEMENT-BINDING PROTEIN"/>
    <property type="match status" value="1"/>
</dbReference>
<reference evidence="8" key="1">
    <citation type="journal article" date="2019" name="Nat. Commun.">
        <title>Genome-wide association mapping of date palm fruit traits.</title>
        <authorList>
            <person name="Hazzouri K.M."/>
            <person name="Gros-Balthazard M."/>
            <person name="Flowers J.M."/>
            <person name="Copetti D."/>
            <person name="Lemansour A."/>
            <person name="Lebrun M."/>
            <person name="Masmoudi K."/>
            <person name="Ferrand S."/>
            <person name="Dhar M.I."/>
            <person name="Fresquez Z.A."/>
            <person name="Rosas U."/>
            <person name="Zhang J."/>
            <person name="Talag J."/>
            <person name="Lee S."/>
            <person name="Kudrna D."/>
            <person name="Powell R.F."/>
            <person name="Leitch I.J."/>
            <person name="Krueger R.R."/>
            <person name="Wing R.A."/>
            <person name="Amiri K.M.A."/>
            <person name="Purugganan M.D."/>
        </authorList>
    </citation>
    <scope>NUCLEOTIDE SEQUENCE [LARGE SCALE GENOMIC DNA]</scope>
    <source>
        <strain evidence="8">cv. Khalas</strain>
    </source>
</reference>
<dbReference type="SMART" id="SM00353">
    <property type="entry name" value="HLH"/>
    <property type="match status" value="1"/>
</dbReference>
<dbReference type="InterPro" id="IPR024097">
    <property type="entry name" value="bHLH_ZIP_TF"/>
</dbReference>
<gene>
    <name evidence="9" type="primary">LOC103706599</name>
</gene>
<evidence type="ECO:0000313" key="8">
    <source>
        <dbReference type="Proteomes" id="UP000228380"/>
    </source>
</evidence>
<dbReference type="AlphaFoldDB" id="A0A8B7C098"/>
<protein>
    <submittedName>
        <fullName evidence="9">Transcription factor bHLH49</fullName>
    </submittedName>
</protein>
<dbReference type="InterPro" id="IPR036638">
    <property type="entry name" value="HLH_DNA-bd_sf"/>
</dbReference>
<keyword evidence="4" id="KW-0804">Transcription</keyword>
<dbReference type="InterPro" id="IPR011598">
    <property type="entry name" value="bHLH_dom"/>
</dbReference>
<feature type="region of interest" description="Disordered" evidence="6">
    <location>
        <begin position="497"/>
        <end position="517"/>
    </location>
</feature>
<evidence type="ECO:0000256" key="6">
    <source>
        <dbReference type="SAM" id="MobiDB-lite"/>
    </source>
</evidence>
<dbReference type="GO" id="GO:0046983">
    <property type="term" value="F:protein dimerization activity"/>
    <property type="evidence" value="ECO:0007669"/>
    <property type="project" value="InterPro"/>
</dbReference>
<evidence type="ECO:0000256" key="2">
    <source>
        <dbReference type="ARBA" id="ARBA00005510"/>
    </source>
</evidence>
<proteinExistence type="inferred from homology"/>
<dbReference type="KEGG" id="pda:103706599"/>
<feature type="domain" description="BHLH" evidence="7">
    <location>
        <begin position="335"/>
        <end position="385"/>
    </location>
</feature>
<sequence length="517" mass="55871">MEMDINEKDKFGLEKTEDHPNYHSSGMSADWQIGNPSMALVSAPPMGSSQCPSVSMVECFSPSLWIPSVHAQSLGFCGNNVQSSTAASNSMPIGKPVPRPLRLDIGWNPSDCSSKGSGIFLQTGTGVLPPRVSHFPTDSAFIERAARFSCFDGGNLGSMMNPFSTPESLSSYSNTPKGVPGAQIQKSEMNTTEAHMDASLPIDHGSSSRSPMKEQRDKGTSHGAGVSSNESGEPEFSGGGQEEAPNLASAAGDSSSTGLAAKKRIRPSQDMESDQVGGGGPQQSVENTMDSVDTKQRAEQNSSTIATIRPNGKQAKDSSDASKEDYVHVRARRGQATNSHSLAERVRREKISERMKFLQELVPGCSKVTGKAVMLDEIINYVQSLQRQVEFLSMKLAAVNPRVDFNIEGLLSKDLHQFRDGPSSAIGFSPDVIHPQLHPSPQGLVQVGMSGIVNHSDALRRAINAQLTSMNGHKEPMPQIPNAWDEELHNVMQMNFGTNPPLNTHELNDKPRQRYTM</sequence>
<organism evidence="8 9">
    <name type="scientific">Phoenix dactylifera</name>
    <name type="common">Date palm</name>
    <dbReference type="NCBI Taxonomy" id="42345"/>
    <lineage>
        <taxon>Eukaryota</taxon>
        <taxon>Viridiplantae</taxon>
        <taxon>Streptophyta</taxon>
        <taxon>Embryophyta</taxon>
        <taxon>Tracheophyta</taxon>
        <taxon>Spermatophyta</taxon>
        <taxon>Magnoliopsida</taxon>
        <taxon>Liliopsida</taxon>
        <taxon>Arecaceae</taxon>
        <taxon>Coryphoideae</taxon>
        <taxon>Phoeniceae</taxon>
        <taxon>Phoenix</taxon>
    </lineage>
</organism>
<evidence type="ECO:0000256" key="1">
    <source>
        <dbReference type="ARBA" id="ARBA00004123"/>
    </source>
</evidence>
<reference evidence="9" key="2">
    <citation type="submission" date="2025-08" db="UniProtKB">
        <authorList>
            <consortium name="RefSeq"/>
        </authorList>
    </citation>
    <scope>IDENTIFICATION</scope>
    <source>
        <tissue evidence="9">Young leaves</tissue>
    </source>
</reference>
<dbReference type="Gene3D" id="4.10.280.10">
    <property type="entry name" value="Helix-loop-helix DNA-binding domain"/>
    <property type="match status" value="1"/>
</dbReference>